<name>A0A377B895_ECOLX</name>
<evidence type="ECO:0000313" key="1">
    <source>
        <dbReference type="EMBL" id="STL47920.1"/>
    </source>
</evidence>
<evidence type="ECO:0000313" key="2">
    <source>
        <dbReference type="Proteomes" id="UP000254052"/>
    </source>
</evidence>
<proteinExistence type="predicted"/>
<reference evidence="1 2" key="1">
    <citation type="submission" date="2018-06" db="EMBL/GenBank/DDBJ databases">
        <authorList>
            <consortium name="Pathogen Informatics"/>
            <person name="Doyle S."/>
        </authorList>
    </citation>
    <scope>NUCLEOTIDE SEQUENCE [LARGE SCALE GENOMIC DNA]</scope>
    <source>
        <strain evidence="1 2">NCTC9962</strain>
    </source>
</reference>
<dbReference type="AlphaFoldDB" id="A0A377B895"/>
<dbReference type="EMBL" id="UGED01000008">
    <property type="protein sequence ID" value="STL47920.1"/>
    <property type="molecule type" value="Genomic_DNA"/>
</dbReference>
<protein>
    <submittedName>
        <fullName evidence="1">Uncharacterized protein</fullName>
    </submittedName>
</protein>
<gene>
    <name evidence="1" type="ORF">NCTC9962_03439</name>
</gene>
<sequence>MHYSFLRIKSAKHQRIDGEKSPCRDGLQIADKLHVGERLTCSGLPHHHRVGRIRRICVASGVMCLPPIPGLPETGEKFPRQLKHLDAVVQLKLYRMRSHTHAVIFFATQCDVRINCFVSEHATGFQELAVQIQFVSVLLPESLQPVGSLSLLLAAGHTGFCPWLRPDGSCS</sequence>
<accession>A0A377B895</accession>
<organism evidence="1 2">
    <name type="scientific">Escherichia coli</name>
    <dbReference type="NCBI Taxonomy" id="562"/>
    <lineage>
        <taxon>Bacteria</taxon>
        <taxon>Pseudomonadati</taxon>
        <taxon>Pseudomonadota</taxon>
        <taxon>Gammaproteobacteria</taxon>
        <taxon>Enterobacterales</taxon>
        <taxon>Enterobacteriaceae</taxon>
        <taxon>Escherichia</taxon>
    </lineage>
</organism>
<dbReference type="Proteomes" id="UP000254052">
    <property type="component" value="Unassembled WGS sequence"/>
</dbReference>